<gene>
    <name evidence="5" type="ORF">GQR93_08445</name>
</gene>
<feature type="domain" description="HTH hxlR-type" evidence="4">
    <location>
        <begin position="38"/>
        <end position="137"/>
    </location>
</feature>
<dbReference type="GO" id="GO:0003677">
    <property type="term" value="F:DNA binding"/>
    <property type="evidence" value="ECO:0007669"/>
    <property type="project" value="UniProtKB-KW"/>
</dbReference>
<organism evidence="5 6">
    <name type="scientific">Lentilactobacillus hilgardii</name>
    <name type="common">Lactobacillus hilgardii</name>
    <dbReference type="NCBI Taxonomy" id="1588"/>
    <lineage>
        <taxon>Bacteria</taxon>
        <taxon>Bacillati</taxon>
        <taxon>Bacillota</taxon>
        <taxon>Bacilli</taxon>
        <taxon>Lactobacillales</taxon>
        <taxon>Lactobacillaceae</taxon>
        <taxon>Lentilactobacillus</taxon>
    </lineage>
</organism>
<dbReference type="PROSITE" id="PS51118">
    <property type="entry name" value="HTH_HXLR"/>
    <property type="match status" value="1"/>
</dbReference>
<dbReference type="Pfam" id="PF01638">
    <property type="entry name" value="HxlR"/>
    <property type="match status" value="1"/>
</dbReference>
<evidence type="ECO:0000256" key="3">
    <source>
        <dbReference type="ARBA" id="ARBA00023163"/>
    </source>
</evidence>
<dbReference type="InterPro" id="IPR036388">
    <property type="entry name" value="WH-like_DNA-bd_sf"/>
</dbReference>
<evidence type="ECO:0000313" key="6">
    <source>
        <dbReference type="Proteomes" id="UP000465035"/>
    </source>
</evidence>
<dbReference type="InterPro" id="IPR036390">
    <property type="entry name" value="WH_DNA-bd_sf"/>
</dbReference>
<sequence>MQRLNNFFDFRINPSKFKEGKLMKENIALREPINYFLCPKFEKTFSFLGKKWNGLIIDVLLQEGALRFREVARQIPKCSDRVLVERLRELEDDGVVIRKDYPNSSLIEYSLTDQGKELAPIMHAIHSWSEKWYPSTGS</sequence>
<proteinExistence type="predicted"/>
<evidence type="ECO:0000313" key="5">
    <source>
        <dbReference type="EMBL" id="QHB53420.1"/>
    </source>
</evidence>
<dbReference type="PANTHER" id="PTHR33204">
    <property type="entry name" value="TRANSCRIPTIONAL REGULATOR, MARR FAMILY"/>
    <property type="match status" value="1"/>
</dbReference>
<dbReference type="Gene3D" id="1.10.10.10">
    <property type="entry name" value="Winged helix-like DNA-binding domain superfamily/Winged helix DNA-binding domain"/>
    <property type="match status" value="1"/>
</dbReference>
<accession>A0A6P1EBA7</accession>
<reference evidence="5 6" key="1">
    <citation type="submission" date="2019-12" db="EMBL/GenBank/DDBJ databases">
        <title>Lactobacillus hilgardii FLUB.</title>
        <authorList>
            <person name="Gustaw K."/>
        </authorList>
    </citation>
    <scope>NUCLEOTIDE SEQUENCE [LARGE SCALE GENOMIC DNA]</scope>
    <source>
        <strain evidence="5 6">FLUB</strain>
    </source>
</reference>
<keyword evidence="2" id="KW-0238">DNA-binding</keyword>
<name>A0A6P1EBA7_LENHI</name>
<evidence type="ECO:0000256" key="2">
    <source>
        <dbReference type="ARBA" id="ARBA00023125"/>
    </source>
</evidence>
<dbReference type="EMBL" id="CP047121">
    <property type="protein sequence ID" value="QHB53420.1"/>
    <property type="molecule type" value="Genomic_DNA"/>
</dbReference>
<dbReference type="Proteomes" id="UP000465035">
    <property type="component" value="Chromosome"/>
</dbReference>
<keyword evidence="1" id="KW-0805">Transcription regulation</keyword>
<dbReference type="PANTHER" id="PTHR33204:SF37">
    <property type="entry name" value="HTH-TYPE TRANSCRIPTIONAL REGULATOR YODB"/>
    <property type="match status" value="1"/>
</dbReference>
<keyword evidence="3" id="KW-0804">Transcription</keyword>
<dbReference type="SUPFAM" id="SSF46785">
    <property type="entry name" value="Winged helix' DNA-binding domain"/>
    <property type="match status" value="1"/>
</dbReference>
<dbReference type="InterPro" id="IPR002577">
    <property type="entry name" value="HTH_HxlR"/>
</dbReference>
<dbReference type="AlphaFoldDB" id="A0A6P1EBA7"/>
<evidence type="ECO:0000256" key="1">
    <source>
        <dbReference type="ARBA" id="ARBA00023015"/>
    </source>
</evidence>
<protein>
    <submittedName>
        <fullName evidence="5">Transcriptional regulator</fullName>
    </submittedName>
</protein>
<evidence type="ECO:0000259" key="4">
    <source>
        <dbReference type="PROSITE" id="PS51118"/>
    </source>
</evidence>